<evidence type="ECO:0000313" key="3">
    <source>
        <dbReference type="Proteomes" id="UP000051999"/>
    </source>
</evidence>
<dbReference type="RefSeq" id="WP_017260822.1">
    <property type="nucleotide sequence ID" value="NZ_AUAW01000018.1"/>
</dbReference>
<dbReference type="SUPFAM" id="SSF47413">
    <property type="entry name" value="lambda repressor-like DNA-binding domains"/>
    <property type="match status" value="1"/>
</dbReference>
<proteinExistence type="predicted"/>
<comment type="caution">
    <text evidence="2">The sequence shown here is derived from an EMBL/GenBank/DDBJ whole genome shotgun (WGS) entry which is preliminary data.</text>
</comment>
<dbReference type="PATRIC" id="fig|1114972.6.peg.1864"/>
<accession>A0A0R1RDT4</accession>
<evidence type="ECO:0000256" key="1">
    <source>
        <dbReference type="SAM" id="Phobius"/>
    </source>
</evidence>
<gene>
    <name evidence="2" type="ORF">FD35_GL001827</name>
</gene>
<dbReference type="AlphaFoldDB" id="A0A0R1RDT4"/>
<feature type="transmembrane region" description="Helical" evidence="1">
    <location>
        <begin position="153"/>
        <end position="172"/>
    </location>
</feature>
<dbReference type="GO" id="GO:0003677">
    <property type="term" value="F:DNA binding"/>
    <property type="evidence" value="ECO:0007669"/>
    <property type="project" value="InterPro"/>
</dbReference>
<dbReference type="Proteomes" id="UP000051999">
    <property type="component" value="Unassembled WGS sequence"/>
</dbReference>
<dbReference type="OrthoDB" id="2284325at2"/>
<keyword evidence="3" id="KW-1185">Reference proteome</keyword>
<evidence type="ECO:0008006" key="4">
    <source>
        <dbReference type="Google" id="ProtNLM"/>
    </source>
</evidence>
<reference evidence="2 3" key="1">
    <citation type="journal article" date="2015" name="Genome Announc.">
        <title>Expanding the biotechnology potential of lactobacilli through comparative genomics of 213 strains and associated genera.</title>
        <authorList>
            <person name="Sun Z."/>
            <person name="Harris H.M."/>
            <person name="McCann A."/>
            <person name="Guo C."/>
            <person name="Argimon S."/>
            <person name="Zhang W."/>
            <person name="Yang X."/>
            <person name="Jeffery I.B."/>
            <person name="Cooney J.C."/>
            <person name="Kagawa T.F."/>
            <person name="Liu W."/>
            <person name="Song Y."/>
            <person name="Salvetti E."/>
            <person name="Wrobel A."/>
            <person name="Rasinkangas P."/>
            <person name="Parkhill J."/>
            <person name="Rea M.C."/>
            <person name="O'Sullivan O."/>
            <person name="Ritari J."/>
            <person name="Douillard F.P."/>
            <person name="Paul Ross R."/>
            <person name="Yang R."/>
            <person name="Briner A.E."/>
            <person name="Felis G.E."/>
            <person name="de Vos W.M."/>
            <person name="Barrangou R."/>
            <person name="Klaenhammer T.R."/>
            <person name="Caufield P.W."/>
            <person name="Cui Y."/>
            <person name="Zhang H."/>
            <person name="O'Toole P.W."/>
        </authorList>
    </citation>
    <scope>NUCLEOTIDE SEQUENCE [LARGE SCALE GENOMIC DNA]</scope>
    <source>
        <strain evidence="2 3">DSM 15814</strain>
    </source>
</reference>
<dbReference type="InterPro" id="IPR010982">
    <property type="entry name" value="Lambda_DNA-bd_dom_sf"/>
</dbReference>
<protein>
    <recommendedName>
        <fullName evidence="4">HTH cro/C1-type domain-containing protein</fullName>
    </recommendedName>
</protein>
<organism evidence="2 3">
    <name type="scientific">Furfurilactobacillus rossiae DSM 15814</name>
    <dbReference type="NCBI Taxonomy" id="1114972"/>
    <lineage>
        <taxon>Bacteria</taxon>
        <taxon>Bacillati</taxon>
        <taxon>Bacillota</taxon>
        <taxon>Bacilli</taxon>
        <taxon>Lactobacillales</taxon>
        <taxon>Lactobacillaceae</taxon>
        <taxon>Furfurilactobacillus</taxon>
    </lineage>
</organism>
<keyword evidence="1" id="KW-0812">Transmembrane</keyword>
<keyword evidence="1" id="KW-1133">Transmembrane helix</keyword>
<name>A0A0R1RDT4_9LACO</name>
<dbReference type="Gene3D" id="1.25.40.10">
    <property type="entry name" value="Tetratricopeptide repeat domain"/>
    <property type="match status" value="1"/>
</dbReference>
<keyword evidence="1" id="KW-0472">Membrane</keyword>
<dbReference type="EMBL" id="AZFF01000031">
    <property type="protein sequence ID" value="KRL52858.1"/>
    <property type="molecule type" value="Genomic_DNA"/>
</dbReference>
<evidence type="ECO:0000313" key="2">
    <source>
        <dbReference type="EMBL" id="KRL52858.1"/>
    </source>
</evidence>
<feature type="transmembrane region" description="Helical" evidence="1">
    <location>
        <begin position="192"/>
        <end position="213"/>
    </location>
</feature>
<sequence>MKNKLGPSLEALRQLNNVSIHQLITGIMSSSTYYRFTHDGTDISAVKFIQLLDRLDSSLTDFINLHSPEDITNQQFFTTYLHSVSTGKINERSLQTLLLLLQKVNNDRPTPRYLHYIWLTQSCLDHARKQPYHFQQDLNRYFTSITTWTSSSLIMLGLSAPFIPFLSLSSMFSTVCEAFDAHLDRFDVQKAYSYFLVNFALLTILNQSQFAFIRVSKLFLKHKFLDSTLTMSVYVRLINLLNVWLNHPETFSASQLRPLANVLRDFNEPVYADQLNEFSQLFEHNFLTDHPSVLRHPLYQVF</sequence>
<dbReference type="InterPro" id="IPR011990">
    <property type="entry name" value="TPR-like_helical_dom_sf"/>
</dbReference>